<dbReference type="InterPro" id="IPR006451">
    <property type="entry name" value="Glycogen_debranch_arc"/>
</dbReference>
<dbReference type="InterPro" id="IPR024742">
    <property type="entry name" value="Glycogen_debranch_N"/>
</dbReference>
<dbReference type="Gene3D" id="1.50.10.10">
    <property type="match status" value="1"/>
</dbReference>
<dbReference type="InterPro" id="IPR012341">
    <property type="entry name" value="6hp_glycosidase-like_sf"/>
</dbReference>
<dbReference type="InterPro" id="IPR032790">
    <property type="entry name" value="GDE_C"/>
</dbReference>
<evidence type="ECO:0000313" key="4">
    <source>
        <dbReference type="Proteomes" id="UP000632377"/>
    </source>
</evidence>
<dbReference type="PANTHER" id="PTHR10569:SF2">
    <property type="entry name" value="GLYCOGEN DEBRANCHING ENZYME"/>
    <property type="match status" value="1"/>
</dbReference>
<comment type="caution">
    <text evidence="3">The sequence shown here is derived from an EMBL/GenBank/DDBJ whole genome shotgun (WGS) entry which is preliminary data.</text>
</comment>
<evidence type="ECO:0000259" key="1">
    <source>
        <dbReference type="Pfam" id="PF06202"/>
    </source>
</evidence>
<dbReference type="SUPFAM" id="SSF48208">
    <property type="entry name" value="Six-hairpin glycosidases"/>
    <property type="match status" value="1"/>
</dbReference>
<dbReference type="NCBIfam" id="TIGR01561">
    <property type="entry name" value="gde_arch"/>
    <property type="match status" value="1"/>
</dbReference>
<feature type="domain" description="Glycogen debranching enzyme C-terminal" evidence="1">
    <location>
        <begin position="282"/>
        <end position="643"/>
    </location>
</feature>
<dbReference type="InterPro" id="IPR008928">
    <property type="entry name" value="6-hairpin_glycosidase_sf"/>
</dbReference>
<dbReference type="Pfam" id="PF12439">
    <property type="entry name" value="GDE_N"/>
    <property type="match status" value="1"/>
</dbReference>
<protein>
    <submittedName>
        <fullName evidence="3">Glycogen debranching enzyme family protein</fullName>
    </submittedName>
</protein>
<evidence type="ECO:0000313" key="3">
    <source>
        <dbReference type="EMBL" id="MBL4936044.1"/>
    </source>
</evidence>
<dbReference type="Proteomes" id="UP000632377">
    <property type="component" value="Unassembled WGS sequence"/>
</dbReference>
<dbReference type="InterPro" id="IPR010401">
    <property type="entry name" value="AGL/Gdb1"/>
</dbReference>
<evidence type="ECO:0000259" key="2">
    <source>
        <dbReference type="Pfam" id="PF12439"/>
    </source>
</evidence>
<name>A0ABS1T9K9_9CLOT</name>
<keyword evidence="4" id="KW-1185">Reference proteome</keyword>
<dbReference type="Pfam" id="PF06202">
    <property type="entry name" value="GDE_C"/>
    <property type="match status" value="1"/>
</dbReference>
<organism evidence="3 4">
    <name type="scientific">Clostridium rhizosphaerae</name>
    <dbReference type="NCBI Taxonomy" id="2803861"/>
    <lineage>
        <taxon>Bacteria</taxon>
        <taxon>Bacillati</taxon>
        <taxon>Bacillota</taxon>
        <taxon>Clostridia</taxon>
        <taxon>Eubacteriales</taxon>
        <taxon>Clostridiaceae</taxon>
        <taxon>Clostridium</taxon>
    </lineage>
</organism>
<accession>A0ABS1T9K9</accession>
<dbReference type="PANTHER" id="PTHR10569">
    <property type="entry name" value="GLYCOGEN DEBRANCHING ENZYME"/>
    <property type="match status" value="1"/>
</dbReference>
<feature type="domain" description="Glycogen debranching enzyme bacterial and archaeal type N-terminal" evidence="2">
    <location>
        <begin position="18"/>
        <end position="234"/>
    </location>
</feature>
<dbReference type="EMBL" id="JAESWC010000002">
    <property type="protein sequence ID" value="MBL4936044.1"/>
    <property type="molecule type" value="Genomic_DNA"/>
</dbReference>
<reference evidence="3 4" key="1">
    <citation type="submission" date="2021-01" db="EMBL/GenBank/DDBJ databases">
        <title>Genome public.</title>
        <authorList>
            <person name="Liu C."/>
            <person name="Sun Q."/>
        </authorList>
    </citation>
    <scope>NUCLEOTIDE SEQUENCE [LARGE SCALE GENOMIC DNA]</scope>
    <source>
        <strain evidence="3 4">YIM B02515</strain>
    </source>
</reference>
<gene>
    <name evidence="3" type="ORF">JK636_09745</name>
</gene>
<proteinExistence type="predicted"/>
<sequence>MIRFGKYDLKDYQSSISKEYLITNGLGGYCSSTICGSNIRKYNALLVACLNPPVDRKVLLSKLDETLLVGDKEIKLYTNEYSNGSIDEGFLNQVSFEQEYFPIQNYEVRGILISKKITMAYNENTTVVSYKIINNNEPVKIKIEPLVNNRDHHGNTKKGDFKCTFLEVNNGIKINYDIIDDVCLYLKSDKAGFIENSRLVEDIFYFNEYQRGLDNYDNHFVPGYFEIEVQPNETKEFSIIASTEDIVELNGEDYFAAERHRKEQLIEKLPVKNELTKQLCLACDQFIVKRKSTNTSTVIAGYPWFTDWGRDTMIAFPGLTLTTGRFEEARELLITFSKYEKQGLIPNMFPDTGVEPLYNTIDATLWYFNAVHKYLEYTNDYSFIKEYIFPTLTSMIKNHINGTMHEIEMDKEDSLLRGGNKDIQLTWMDVKINDLTVTPRQGKAVEINALWYNAICIYTKLCKEFGIDYKYYEELSTKIKESFTKKFWNDNANYFYDYIDGNEYNEQIRPNGIIALSLPYTMIDEEKAKMAIETAFQKLYTPYGLRSLAYDDKEYKGIFIGGVFERDSAYHQGTVWSWLIGPFISAINRWYKDKNLCHKIIEPFYDHLRDRCVGNISEVFDGDSPNTARACFAQAWGAAELLRAYIEDAAEHN</sequence>
<dbReference type="RefSeq" id="WP_202748623.1">
    <property type="nucleotide sequence ID" value="NZ_JAESWC010000002.1"/>
</dbReference>